<comment type="subcellular location">
    <subcellularLocation>
        <location evidence="1">Nucleus</location>
    </subcellularLocation>
</comment>
<dbReference type="RefSeq" id="XP_001416170.1">
    <property type="nucleotide sequence ID" value="XM_001416133.1"/>
</dbReference>
<accession>A4RSX5</accession>
<dbReference type="eggNOG" id="KOG3490">
    <property type="taxonomic scope" value="Eukaryota"/>
</dbReference>
<dbReference type="Gramene" id="ABO94463">
    <property type="protein sequence ID" value="ABO94463"/>
    <property type="gene ID" value="OSTLU_119544"/>
</dbReference>
<dbReference type="STRING" id="436017.A4RSX5"/>
<evidence type="ECO:0000256" key="4">
    <source>
        <dbReference type="ARBA" id="ARBA00023242"/>
    </source>
</evidence>
<evidence type="ECO:0000313" key="7">
    <source>
        <dbReference type="Proteomes" id="UP000001568"/>
    </source>
</evidence>
<dbReference type="GO" id="GO:0003746">
    <property type="term" value="F:translation elongation factor activity"/>
    <property type="evidence" value="ECO:0007669"/>
    <property type="project" value="UniProtKB-KW"/>
</dbReference>
<gene>
    <name evidence="6" type="primary">Spt4</name>
    <name evidence="6" type="ORF">OSTLU_119544</name>
</gene>
<dbReference type="InterPro" id="IPR009287">
    <property type="entry name" value="Spt4"/>
</dbReference>
<evidence type="ECO:0000256" key="1">
    <source>
        <dbReference type="ARBA" id="ARBA00004123"/>
    </source>
</evidence>
<keyword evidence="6" id="KW-0648">Protein biosynthesis</keyword>
<organism evidence="6 7">
    <name type="scientific">Ostreococcus lucimarinus (strain CCE9901)</name>
    <dbReference type="NCBI Taxonomy" id="436017"/>
    <lineage>
        <taxon>Eukaryota</taxon>
        <taxon>Viridiplantae</taxon>
        <taxon>Chlorophyta</taxon>
        <taxon>Mamiellophyceae</taxon>
        <taxon>Mamiellales</taxon>
        <taxon>Bathycoccaceae</taxon>
        <taxon>Ostreococcus</taxon>
    </lineage>
</organism>
<proteinExistence type="inferred from homology"/>
<keyword evidence="6" id="KW-0251">Elongation factor</keyword>
<dbReference type="GO" id="GO:0032044">
    <property type="term" value="C:DSIF complex"/>
    <property type="evidence" value="ECO:0007669"/>
    <property type="project" value="TreeGrafter"/>
</dbReference>
<dbReference type="PANTHER" id="PTHR12882:SF1">
    <property type="entry name" value="TRANSCRIPTION ELONGATION FACTOR SPT4"/>
    <property type="match status" value="1"/>
</dbReference>
<dbReference type="InterPro" id="IPR038510">
    <property type="entry name" value="Spt4_sf"/>
</dbReference>
<evidence type="ECO:0000256" key="3">
    <source>
        <dbReference type="ARBA" id="ARBA00023163"/>
    </source>
</evidence>
<evidence type="ECO:0000259" key="5">
    <source>
        <dbReference type="SMART" id="SM01389"/>
    </source>
</evidence>
<dbReference type="GO" id="GO:0000993">
    <property type="term" value="F:RNA polymerase II complex binding"/>
    <property type="evidence" value="ECO:0007669"/>
    <property type="project" value="TreeGrafter"/>
</dbReference>
<dbReference type="Gene3D" id="3.30.40.210">
    <property type="match status" value="1"/>
</dbReference>
<dbReference type="CDD" id="cd07973">
    <property type="entry name" value="Spt4"/>
    <property type="match status" value="1"/>
</dbReference>
<dbReference type="HOGENOM" id="CLU_138052_1_0_1"/>
<dbReference type="PANTHER" id="PTHR12882">
    <property type="entry name" value="SUPPRESSOR OF TY 4"/>
    <property type="match status" value="1"/>
</dbReference>
<protein>
    <submittedName>
        <fullName evidence="6">Transcription elongation factor SPT4</fullName>
    </submittedName>
</protein>
<keyword evidence="4" id="KW-0539">Nucleus</keyword>
<dbReference type="OMA" id="RESGCDN"/>
<dbReference type="GO" id="GO:0140673">
    <property type="term" value="P:transcription elongation-coupled chromatin remodeling"/>
    <property type="evidence" value="ECO:0007669"/>
    <property type="project" value="InterPro"/>
</dbReference>
<dbReference type="InterPro" id="IPR029040">
    <property type="entry name" value="RPABC4/Spt4"/>
</dbReference>
<dbReference type="Pfam" id="PF06093">
    <property type="entry name" value="Spt4"/>
    <property type="match status" value="1"/>
</dbReference>
<dbReference type="Proteomes" id="UP000001568">
    <property type="component" value="Chromosome 2"/>
</dbReference>
<sequence length="106" mass="11574">MGANRSASEVRKLAEAPLNFGKGSRACLYCKLVQTYEQFIDNGCGNCVTLNMKGDKDRVSELTTSNYSGMVSLLDGRASWVGKWLRLDTCVPGCYALSLHSSTSIR</sequence>
<keyword evidence="3" id="KW-0804">Transcription</keyword>
<evidence type="ECO:0000256" key="2">
    <source>
        <dbReference type="ARBA" id="ARBA00010464"/>
    </source>
</evidence>
<evidence type="ECO:0000313" key="6">
    <source>
        <dbReference type="EMBL" id="ABO94463.1"/>
    </source>
</evidence>
<comment type="similarity">
    <text evidence="2">Belongs to the SPT4 family.</text>
</comment>
<dbReference type="InterPro" id="IPR022800">
    <property type="entry name" value="Spt4/RpoE2_Znf"/>
</dbReference>
<dbReference type="SMART" id="SM01389">
    <property type="entry name" value="Spt4"/>
    <property type="match status" value="1"/>
</dbReference>
<name>A4RSX5_OSTLU</name>
<dbReference type="GeneID" id="5000482"/>
<dbReference type="AlphaFoldDB" id="A4RSX5"/>
<dbReference type="EMBL" id="CP000582">
    <property type="protein sequence ID" value="ABO94463.1"/>
    <property type="molecule type" value="Genomic_DNA"/>
</dbReference>
<dbReference type="SUPFAM" id="SSF63393">
    <property type="entry name" value="RNA polymerase subunits"/>
    <property type="match status" value="1"/>
</dbReference>
<dbReference type="GO" id="GO:0008270">
    <property type="term" value="F:zinc ion binding"/>
    <property type="evidence" value="ECO:0007669"/>
    <property type="project" value="InterPro"/>
</dbReference>
<dbReference type="GO" id="GO:0006355">
    <property type="term" value="P:regulation of DNA-templated transcription"/>
    <property type="evidence" value="ECO:0007669"/>
    <property type="project" value="InterPro"/>
</dbReference>
<dbReference type="KEGG" id="olu:OSTLU_119544"/>
<dbReference type="OrthoDB" id="248751at2759"/>
<reference evidence="6 7" key="1">
    <citation type="journal article" date="2007" name="Proc. Natl. Acad. Sci. U.S.A.">
        <title>The tiny eukaryote Ostreococcus provides genomic insights into the paradox of plankton speciation.</title>
        <authorList>
            <person name="Palenik B."/>
            <person name="Grimwood J."/>
            <person name="Aerts A."/>
            <person name="Rouze P."/>
            <person name="Salamov A."/>
            <person name="Putnam N."/>
            <person name="Dupont C."/>
            <person name="Jorgensen R."/>
            <person name="Derelle E."/>
            <person name="Rombauts S."/>
            <person name="Zhou K."/>
            <person name="Otillar R."/>
            <person name="Merchant S.S."/>
            <person name="Podell S."/>
            <person name="Gaasterland T."/>
            <person name="Napoli C."/>
            <person name="Gendler K."/>
            <person name="Manuell A."/>
            <person name="Tai V."/>
            <person name="Vallon O."/>
            <person name="Piganeau G."/>
            <person name="Jancek S."/>
            <person name="Heijde M."/>
            <person name="Jabbari K."/>
            <person name="Bowler C."/>
            <person name="Lohr M."/>
            <person name="Robbens S."/>
            <person name="Werner G."/>
            <person name="Dubchak I."/>
            <person name="Pazour G.J."/>
            <person name="Ren Q."/>
            <person name="Paulsen I."/>
            <person name="Delwiche C."/>
            <person name="Schmutz J."/>
            <person name="Rokhsar D."/>
            <person name="Van de Peer Y."/>
            <person name="Moreau H."/>
            <person name="Grigoriev I.V."/>
        </authorList>
    </citation>
    <scope>NUCLEOTIDE SEQUENCE [LARGE SCALE GENOMIC DNA]</scope>
    <source>
        <strain evidence="6 7">CCE9901</strain>
    </source>
</reference>
<keyword evidence="7" id="KW-1185">Reference proteome</keyword>
<feature type="domain" description="Spt4/RpoE2 zinc finger" evidence="5">
    <location>
        <begin position="24"/>
        <end position="100"/>
    </location>
</feature>